<sequence length="255" mass="28560">MNSNTVPARIVIVGTSTLKLAERFKKLENDMTTRKPRSFLYDDYMDNTMYADEIPARRPVRSYQDLDSFEDGGAEEVVVSRPRGRGAPRTADPIYGADGAVYSAPRPAGRQAPQQRTVRTVRVAGGGGGGGGRGPRRHPAYSLLDDEQPRRGRFNGGGRPRVREEVIEYVTERIPARRPATRVIRRVQPRTQTITRVVKQPAFKKQRVVSKPVARGRPKKKEDPRAKLGADDLDRELETYMKTSKHPRVTAEEAA</sequence>
<dbReference type="AlphaFoldDB" id="A0A7E4UMK0"/>
<keyword evidence="2" id="KW-1185">Reference proteome</keyword>
<accession>A0A7E4UMK0</accession>
<organism evidence="2 3">
    <name type="scientific">Panagrellus redivivus</name>
    <name type="common">Microworm</name>
    <dbReference type="NCBI Taxonomy" id="6233"/>
    <lineage>
        <taxon>Eukaryota</taxon>
        <taxon>Metazoa</taxon>
        <taxon>Ecdysozoa</taxon>
        <taxon>Nematoda</taxon>
        <taxon>Chromadorea</taxon>
        <taxon>Rhabditida</taxon>
        <taxon>Tylenchina</taxon>
        <taxon>Panagrolaimomorpha</taxon>
        <taxon>Panagrolaimoidea</taxon>
        <taxon>Panagrolaimidae</taxon>
        <taxon>Panagrellus</taxon>
    </lineage>
</organism>
<proteinExistence type="predicted"/>
<dbReference type="WBParaSite" id="Pan_g10554.t1">
    <property type="protein sequence ID" value="Pan_g10554.t1"/>
    <property type="gene ID" value="Pan_g10554"/>
</dbReference>
<evidence type="ECO:0000313" key="2">
    <source>
        <dbReference type="Proteomes" id="UP000492821"/>
    </source>
</evidence>
<evidence type="ECO:0000313" key="3">
    <source>
        <dbReference type="WBParaSite" id="Pan_g10554.t1"/>
    </source>
</evidence>
<reference evidence="3" key="2">
    <citation type="submission" date="2020-10" db="UniProtKB">
        <authorList>
            <consortium name="WormBaseParasite"/>
        </authorList>
    </citation>
    <scope>IDENTIFICATION</scope>
</reference>
<reference evidence="2" key="1">
    <citation type="journal article" date="2013" name="Genetics">
        <title>The draft genome and transcriptome of Panagrellus redivivus are shaped by the harsh demands of a free-living lifestyle.</title>
        <authorList>
            <person name="Srinivasan J."/>
            <person name="Dillman A.R."/>
            <person name="Macchietto M.G."/>
            <person name="Heikkinen L."/>
            <person name="Lakso M."/>
            <person name="Fracchia K.M."/>
            <person name="Antoshechkin I."/>
            <person name="Mortazavi A."/>
            <person name="Wong G."/>
            <person name="Sternberg P.W."/>
        </authorList>
    </citation>
    <scope>NUCLEOTIDE SEQUENCE [LARGE SCALE GENOMIC DNA]</scope>
    <source>
        <strain evidence="2">MT8872</strain>
    </source>
</reference>
<evidence type="ECO:0000256" key="1">
    <source>
        <dbReference type="SAM" id="MobiDB-lite"/>
    </source>
</evidence>
<name>A0A7E4UMK0_PANRE</name>
<feature type="region of interest" description="Disordered" evidence="1">
    <location>
        <begin position="201"/>
        <end position="255"/>
    </location>
</feature>
<feature type="compositionally biased region" description="Basic and acidic residues" evidence="1">
    <location>
        <begin position="220"/>
        <end position="239"/>
    </location>
</feature>
<feature type="compositionally biased region" description="Basic residues" evidence="1">
    <location>
        <begin position="202"/>
        <end position="219"/>
    </location>
</feature>
<dbReference type="Proteomes" id="UP000492821">
    <property type="component" value="Unassembled WGS sequence"/>
</dbReference>
<protein>
    <submittedName>
        <fullName evidence="3">FoP_duplication domain-containing protein</fullName>
    </submittedName>
</protein>